<proteinExistence type="predicted"/>
<evidence type="ECO:0000259" key="2">
    <source>
        <dbReference type="Pfam" id="PF03407"/>
    </source>
</evidence>
<dbReference type="PANTHER" id="PTHR46038:SF58">
    <property type="entry name" value="GLYCOSYLTRANSFERASE"/>
    <property type="match status" value="1"/>
</dbReference>
<dbReference type="OrthoDB" id="540503at2759"/>
<dbReference type="PANTHER" id="PTHR46038">
    <property type="entry name" value="EXPRESSED PROTEIN-RELATED"/>
    <property type="match status" value="1"/>
</dbReference>
<dbReference type="InterPro" id="IPR005069">
    <property type="entry name" value="Nucl-diP-sugar_transferase"/>
</dbReference>
<dbReference type="Pfam" id="PF03407">
    <property type="entry name" value="Nucleotid_trans"/>
    <property type="match status" value="1"/>
</dbReference>
<comment type="caution">
    <text evidence="3">The sequence shown here is derived from an EMBL/GenBank/DDBJ whole genome shotgun (WGS) entry which is preliminary data.</text>
</comment>
<feature type="region of interest" description="Disordered" evidence="1">
    <location>
        <begin position="106"/>
        <end position="129"/>
    </location>
</feature>
<evidence type="ECO:0000256" key="1">
    <source>
        <dbReference type="SAM" id="MobiDB-lite"/>
    </source>
</evidence>
<protein>
    <recommendedName>
        <fullName evidence="2">Nucleotide-diphospho-sugar transferase domain-containing protein</fullName>
    </recommendedName>
</protein>
<organism evidence="3 4">
    <name type="scientific">Genlisea aurea</name>
    <dbReference type="NCBI Taxonomy" id="192259"/>
    <lineage>
        <taxon>Eukaryota</taxon>
        <taxon>Viridiplantae</taxon>
        <taxon>Streptophyta</taxon>
        <taxon>Embryophyta</taxon>
        <taxon>Tracheophyta</taxon>
        <taxon>Spermatophyta</taxon>
        <taxon>Magnoliopsida</taxon>
        <taxon>eudicotyledons</taxon>
        <taxon>Gunneridae</taxon>
        <taxon>Pentapetalae</taxon>
        <taxon>asterids</taxon>
        <taxon>lamiids</taxon>
        <taxon>Lamiales</taxon>
        <taxon>Lentibulariaceae</taxon>
        <taxon>Genlisea</taxon>
    </lineage>
</organism>
<sequence>MYVKSNHKTIDFLTLWFKAHHRFPGKRLQQVLAVTKFHPTVDRVGLRMRFLDTVNFGGLCEPQNDIDLIVTMHTQCCTGMAAKINDMNVAIDDWKRYRNNGANKKWSMGKRKCGRKKEEEQLPYRQIHR</sequence>
<gene>
    <name evidence="3" type="ORF">M569_10139</name>
</gene>
<dbReference type="EMBL" id="AUSU01004693">
    <property type="protein sequence ID" value="EPS64642.1"/>
    <property type="molecule type" value="Genomic_DNA"/>
</dbReference>
<evidence type="ECO:0000313" key="3">
    <source>
        <dbReference type="EMBL" id="EPS64642.1"/>
    </source>
</evidence>
<name>S8DXE6_9LAMI</name>
<reference evidence="3 4" key="1">
    <citation type="journal article" date="2013" name="BMC Genomics">
        <title>The miniature genome of a carnivorous plant Genlisea aurea contains a low number of genes and short non-coding sequences.</title>
        <authorList>
            <person name="Leushkin E.V."/>
            <person name="Sutormin R.A."/>
            <person name="Nabieva E.R."/>
            <person name="Penin A.A."/>
            <person name="Kondrashov A.S."/>
            <person name="Logacheva M.D."/>
        </authorList>
    </citation>
    <scope>NUCLEOTIDE SEQUENCE [LARGE SCALE GENOMIC DNA]</scope>
</reference>
<accession>S8DXE6</accession>
<keyword evidence="4" id="KW-1185">Reference proteome</keyword>
<dbReference type="InterPro" id="IPR044821">
    <property type="entry name" value="At1g28695/At4g15970-like"/>
</dbReference>
<dbReference type="AlphaFoldDB" id="S8DXE6"/>
<evidence type="ECO:0000313" key="4">
    <source>
        <dbReference type="Proteomes" id="UP000015453"/>
    </source>
</evidence>
<feature type="domain" description="Nucleotide-diphospho-sugar transferase" evidence="2">
    <location>
        <begin position="1"/>
        <end position="87"/>
    </location>
</feature>
<dbReference type="Proteomes" id="UP000015453">
    <property type="component" value="Unassembled WGS sequence"/>
</dbReference>